<keyword evidence="2" id="KW-1185">Reference proteome</keyword>
<comment type="caution">
    <text evidence="1">The sequence shown here is derived from an EMBL/GenBank/DDBJ whole genome shotgun (WGS) entry which is preliminary data.</text>
</comment>
<gene>
    <name evidence="1" type="ORF">ORQ98_00680</name>
</gene>
<evidence type="ECO:0000313" key="1">
    <source>
        <dbReference type="EMBL" id="MDE1460469.1"/>
    </source>
</evidence>
<proteinExistence type="predicted"/>
<sequence length="60" mass="6705">MNSEQQRVALLQPQPFGPRLFFRPAVLQVVYVEWLHGIPCALLDKKIVSGSGDSNSVNRP</sequence>
<dbReference type="Proteomes" id="UP001528823">
    <property type="component" value="Unassembled WGS sequence"/>
</dbReference>
<organism evidence="1 2">
    <name type="scientific">Spartinivicinus poritis</name>
    <dbReference type="NCBI Taxonomy" id="2994640"/>
    <lineage>
        <taxon>Bacteria</taxon>
        <taxon>Pseudomonadati</taxon>
        <taxon>Pseudomonadota</taxon>
        <taxon>Gammaproteobacteria</taxon>
        <taxon>Oceanospirillales</taxon>
        <taxon>Zooshikellaceae</taxon>
        <taxon>Spartinivicinus</taxon>
    </lineage>
</organism>
<accession>A0ABT5U5K1</accession>
<protein>
    <submittedName>
        <fullName evidence="1">Uncharacterized protein</fullName>
    </submittedName>
</protein>
<dbReference type="RefSeq" id="WP_274686842.1">
    <property type="nucleotide sequence ID" value="NZ_JAPMOU010000001.1"/>
</dbReference>
<evidence type="ECO:0000313" key="2">
    <source>
        <dbReference type="Proteomes" id="UP001528823"/>
    </source>
</evidence>
<reference evidence="1 2" key="1">
    <citation type="submission" date="2022-11" db="EMBL/GenBank/DDBJ databases">
        <title>Spartinivicinus poritis sp. nov., isolated from scleractinian coral Porites lutea.</title>
        <authorList>
            <person name="Zhang G."/>
            <person name="Cai L."/>
            <person name="Wei Q."/>
        </authorList>
    </citation>
    <scope>NUCLEOTIDE SEQUENCE [LARGE SCALE GENOMIC DNA]</scope>
    <source>
        <strain evidence="1 2">A2-2</strain>
    </source>
</reference>
<dbReference type="EMBL" id="JAPMOU010000001">
    <property type="protein sequence ID" value="MDE1460469.1"/>
    <property type="molecule type" value="Genomic_DNA"/>
</dbReference>
<name>A0ABT5U5K1_9GAMM</name>